<keyword evidence="3" id="KW-0964">Secreted</keyword>
<evidence type="ECO:0000256" key="2">
    <source>
        <dbReference type="ARBA" id="ARBA00008834"/>
    </source>
</evidence>
<keyword evidence="12" id="KW-1185">Reference proteome</keyword>
<dbReference type="InterPro" id="IPR012334">
    <property type="entry name" value="Pectin_lyas_fold"/>
</dbReference>
<keyword evidence="7 9" id="KW-0326">Glycosidase</keyword>
<comment type="caution">
    <text evidence="11">The sequence shown here is derived from an EMBL/GenBank/DDBJ whole genome shotgun (WGS) entry which is preliminary data.</text>
</comment>
<sequence>MQTSLLISLLGIISVAVAQYGPAQISKHDRKICTVAAGGTNATDDAPAILQAFEECGHGGTVLFEDTTYYVNSVMNVSGLKDCYIDFRGTLMWSTDVQYWLNYSLPVGYQNQSTAFKLGGDRVLFDGHSQGTFDGNGAVWYRYAAGISNLKGRPHALTLDGLTNSKVTGLNMLRSQMWTFSIIHSHNSSFENIFVNNTALDGTSSANTDGADTIFSSHLTFRNWTVVSKDDSISFKANSTDIAVTDSLFINGLGIAIGSIGQYKDQFETIERIKADNIRFTNTLHAAYFKTWTGEQVGYPPNGGGGGLGHARNLSFTNLYGTSFRGAPFSVSQCTTFSGTDGNCTSSKFELGDIEFANFDGTAAKSTMASFQCSAVEPCHDISITNATLATTSTIAYLCDNPSSSTRRSGGRAAVFQIDDGLPLATRACHESDQGRFCGVVPVQIRCVEHHDRTARDDVVLCDLQRHFVPGEV</sequence>
<dbReference type="Proteomes" id="UP001408356">
    <property type="component" value="Unassembled WGS sequence"/>
</dbReference>
<evidence type="ECO:0000256" key="4">
    <source>
        <dbReference type="ARBA" id="ARBA00022729"/>
    </source>
</evidence>
<keyword evidence="6" id="KW-0325">Glycoprotein</keyword>
<evidence type="ECO:0000256" key="8">
    <source>
        <dbReference type="ARBA" id="ARBA00023316"/>
    </source>
</evidence>
<evidence type="ECO:0000256" key="3">
    <source>
        <dbReference type="ARBA" id="ARBA00022525"/>
    </source>
</evidence>
<dbReference type="InterPro" id="IPR000743">
    <property type="entry name" value="Glyco_hydro_28"/>
</dbReference>
<comment type="subcellular location">
    <subcellularLocation>
        <location evidence="1">Secreted</location>
    </subcellularLocation>
</comment>
<dbReference type="GO" id="GO:0016829">
    <property type="term" value="F:lyase activity"/>
    <property type="evidence" value="ECO:0007669"/>
    <property type="project" value="UniProtKB-KW"/>
</dbReference>
<evidence type="ECO:0000313" key="12">
    <source>
        <dbReference type="Proteomes" id="UP001408356"/>
    </source>
</evidence>
<dbReference type="PANTHER" id="PTHR31736:SF8">
    <property type="entry name" value="PUTATIVE (AFU_ORTHOLOGUE AFUA_7G06410)-RELATED"/>
    <property type="match status" value="1"/>
</dbReference>
<dbReference type="EMBL" id="JARVKF010000320">
    <property type="protein sequence ID" value="KAK9419385.1"/>
    <property type="molecule type" value="Genomic_DNA"/>
</dbReference>
<name>A0ABR2UYQ0_9PEZI</name>
<dbReference type="InterPro" id="IPR011050">
    <property type="entry name" value="Pectin_lyase_fold/virulence"/>
</dbReference>
<keyword evidence="8" id="KW-0961">Cell wall biogenesis/degradation</keyword>
<protein>
    <submittedName>
        <fullName evidence="11">Pectin lyase fold/virulence factor</fullName>
    </submittedName>
</protein>
<proteinExistence type="inferred from homology"/>
<comment type="similarity">
    <text evidence="2 9">Belongs to the glycosyl hydrolase 28 family.</text>
</comment>
<dbReference type="SUPFAM" id="SSF51126">
    <property type="entry name" value="Pectin lyase-like"/>
    <property type="match status" value="1"/>
</dbReference>
<feature type="signal peptide" evidence="10">
    <location>
        <begin position="1"/>
        <end position="18"/>
    </location>
</feature>
<dbReference type="Gene3D" id="2.160.20.10">
    <property type="entry name" value="Single-stranded right-handed beta-helix, Pectin lyase-like"/>
    <property type="match status" value="1"/>
</dbReference>
<gene>
    <name evidence="11" type="ORF">SUNI508_07360</name>
</gene>
<accession>A0ABR2UYQ0</accession>
<evidence type="ECO:0000256" key="5">
    <source>
        <dbReference type="ARBA" id="ARBA00022801"/>
    </source>
</evidence>
<evidence type="ECO:0000256" key="10">
    <source>
        <dbReference type="SAM" id="SignalP"/>
    </source>
</evidence>
<evidence type="ECO:0000256" key="7">
    <source>
        <dbReference type="ARBA" id="ARBA00023295"/>
    </source>
</evidence>
<dbReference type="PANTHER" id="PTHR31736">
    <property type="match status" value="1"/>
</dbReference>
<dbReference type="Pfam" id="PF00295">
    <property type="entry name" value="Glyco_hydro_28"/>
    <property type="match status" value="1"/>
</dbReference>
<evidence type="ECO:0000256" key="1">
    <source>
        <dbReference type="ARBA" id="ARBA00004613"/>
    </source>
</evidence>
<evidence type="ECO:0000256" key="6">
    <source>
        <dbReference type="ARBA" id="ARBA00023180"/>
    </source>
</evidence>
<organism evidence="11 12">
    <name type="scientific">Seiridium unicorne</name>
    <dbReference type="NCBI Taxonomy" id="138068"/>
    <lineage>
        <taxon>Eukaryota</taxon>
        <taxon>Fungi</taxon>
        <taxon>Dikarya</taxon>
        <taxon>Ascomycota</taxon>
        <taxon>Pezizomycotina</taxon>
        <taxon>Sordariomycetes</taxon>
        <taxon>Xylariomycetidae</taxon>
        <taxon>Amphisphaeriales</taxon>
        <taxon>Sporocadaceae</taxon>
        <taxon>Seiridium</taxon>
    </lineage>
</organism>
<evidence type="ECO:0000313" key="11">
    <source>
        <dbReference type="EMBL" id="KAK9419385.1"/>
    </source>
</evidence>
<keyword evidence="11" id="KW-0456">Lyase</keyword>
<reference evidence="11 12" key="1">
    <citation type="journal article" date="2024" name="J. Plant Pathol.">
        <title>Sequence and assembly of the genome of Seiridium unicorne, isolate CBS 538.82, causal agent of cypress canker disease.</title>
        <authorList>
            <person name="Scali E."/>
            <person name="Rocca G.D."/>
            <person name="Danti R."/>
            <person name="Garbelotto M."/>
            <person name="Barberini S."/>
            <person name="Baroncelli R."/>
            <person name="Emiliani G."/>
        </authorList>
    </citation>
    <scope>NUCLEOTIDE SEQUENCE [LARGE SCALE GENOMIC DNA]</scope>
    <source>
        <strain evidence="11 12">BM-138-508</strain>
    </source>
</reference>
<keyword evidence="4 10" id="KW-0732">Signal</keyword>
<evidence type="ECO:0000256" key="9">
    <source>
        <dbReference type="RuleBase" id="RU361169"/>
    </source>
</evidence>
<keyword evidence="5 9" id="KW-0378">Hydrolase</keyword>
<feature type="chain" id="PRO_5045483411" evidence="10">
    <location>
        <begin position="19"/>
        <end position="473"/>
    </location>
</feature>